<sequence length="71" mass="7980">MFRTATKVCNGLAEKEESLVLARLIAASNGYEGYISMSKRRREALARKRDPITTEKIPFCLPFISDEVSTV</sequence>
<reference evidence="2" key="1">
    <citation type="journal article" date="2015" name="Nat. Genet.">
        <title>The genome and transcriptome of the zoonotic hookworm Ancylostoma ceylanicum identify infection-specific gene families.</title>
        <authorList>
            <person name="Schwarz E.M."/>
            <person name="Hu Y."/>
            <person name="Antoshechkin I."/>
            <person name="Miller M.M."/>
            <person name="Sternberg P.W."/>
            <person name="Aroian R.V."/>
        </authorList>
    </citation>
    <scope>NUCLEOTIDE SEQUENCE</scope>
    <source>
        <strain evidence="2">HY135</strain>
    </source>
</reference>
<evidence type="ECO:0000313" key="1">
    <source>
        <dbReference type="EMBL" id="EYC03425.1"/>
    </source>
</evidence>
<name>A0A016TL51_9BILA</name>
<dbReference type="Proteomes" id="UP000024635">
    <property type="component" value="Unassembled WGS sequence"/>
</dbReference>
<keyword evidence="2" id="KW-1185">Reference proteome</keyword>
<dbReference type="AlphaFoldDB" id="A0A016TL51"/>
<evidence type="ECO:0000313" key="2">
    <source>
        <dbReference type="Proteomes" id="UP000024635"/>
    </source>
</evidence>
<dbReference type="EMBL" id="JARK01001430">
    <property type="protein sequence ID" value="EYC03425.1"/>
    <property type="molecule type" value="Genomic_DNA"/>
</dbReference>
<protein>
    <submittedName>
        <fullName evidence="1">Uncharacterized protein</fullName>
    </submittedName>
</protein>
<accession>A0A016TL51</accession>
<comment type="caution">
    <text evidence="1">The sequence shown here is derived from an EMBL/GenBank/DDBJ whole genome shotgun (WGS) entry which is preliminary data.</text>
</comment>
<organism evidence="1 2">
    <name type="scientific">Ancylostoma ceylanicum</name>
    <dbReference type="NCBI Taxonomy" id="53326"/>
    <lineage>
        <taxon>Eukaryota</taxon>
        <taxon>Metazoa</taxon>
        <taxon>Ecdysozoa</taxon>
        <taxon>Nematoda</taxon>
        <taxon>Chromadorea</taxon>
        <taxon>Rhabditida</taxon>
        <taxon>Rhabditina</taxon>
        <taxon>Rhabditomorpha</taxon>
        <taxon>Strongyloidea</taxon>
        <taxon>Ancylostomatidae</taxon>
        <taxon>Ancylostomatinae</taxon>
        <taxon>Ancylostoma</taxon>
    </lineage>
</organism>
<dbReference type="OrthoDB" id="5899673at2759"/>
<gene>
    <name evidence="1" type="primary">Acey_s0094.g2753</name>
    <name evidence="1" type="ORF">Y032_0094g2753</name>
</gene>
<proteinExistence type="predicted"/>